<dbReference type="OrthoDB" id="9803101at2"/>
<comment type="similarity">
    <text evidence="1">Belongs to the RutC family.</text>
</comment>
<organism evidence="2 3">
    <name type="scientific">Liquorilactobacillus capillatus DSM 19910</name>
    <dbReference type="NCBI Taxonomy" id="1423731"/>
    <lineage>
        <taxon>Bacteria</taxon>
        <taxon>Bacillati</taxon>
        <taxon>Bacillota</taxon>
        <taxon>Bacilli</taxon>
        <taxon>Lactobacillales</taxon>
        <taxon>Lactobacillaceae</taxon>
        <taxon>Liquorilactobacillus</taxon>
    </lineage>
</organism>
<dbReference type="InterPro" id="IPR006175">
    <property type="entry name" value="YjgF/YER057c/UK114"/>
</dbReference>
<name>A0A0R1M1T5_9LACO</name>
<evidence type="ECO:0000256" key="1">
    <source>
        <dbReference type="ARBA" id="ARBA00010552"/>
    </source>
</evidence>
<dbReference type="PANTHER" id="PTHR11803">
    <property type="entry name" value="2-IMINOBUTANOATE/2-IMINOPROPANOATE DEAMINASE RIDA"/>
    <property type="match status" value="1"/>
</dbReference>
<dbReference type="AlphaFoldDB" id="A0A0R1M1T5"/>
<dbReference type="FunFam" id="3.30.1330.40:FF:000001">
    <property type="entry name" value="L-PSP family endoribonuclease"/>
    <property type="match status" value="1"/>
</dbReference>
<dbReference type="PATRIC" id="fig|1423731.3.peg.996"/>
<reference evidence="2 3" key="1">
    <citation type="journal article" date="2015" name="Genome Announc.">
        <title>Expanding the biotechnology potential of lactobacilli through comparative genomics of 213 strains and associated genera.</title>
        <authorList>
            <person name="Sun Z."/>
            <person name="Harris H.M."/>
            <person name="McCann A."/>
            <person name="Guo C."/>
            <person name="Argimon S."/>
            <person name="Zhang W."/>
            <person name="Yang X."/>
            <person name="Jeffery I.B."/>
            <person name="Cooney J.C."/>
            <person name="Kagawa T.F."/>
            <person name="Liu W."/>
            <person name="Song Y."/>
            <person name="Salvetti E."/>
            <person name="Wrobel A."/>
            <person name="Rasinkangas P."/>
            <person name="Parkhill J."/>
            <person name="Rea M.C."/>
            <person name="O'Sullivan O."/>
            <person name="Ritari J."/>
            <person name="Douillard F.P."/>
            <person name="Paul Ross R."/>
            <person name="Yang R."/>
            <person name="Briner A.E."/>
            <person name="Felis G.E."/>
            <person name="de Vos W.M."/>
            <person name="Barrangou R."/>
            <person name="Klaenhammer T.R."/>
            <person name="Caufield P.W."/>
            <person name="Cui Y."/>
            <person name="Zhang H."/>
            <person name="O'Toole P.W."/>
        </authorList>
    </citation>
    <scope>NUCLEOTIDE SEQUENCE [LARGE SCALE GENOMIC DNA]</scope>
    <source>
        <strain evidence="2 3">DSM 19910</strain>
    </source>
</reference>
<comment type="caution">
    <text evidence="2">The sequence shown here is derived from an EMBL/GenBank/DDBJ whole genome shotgun (WGS) entry which is preliminary data.</text>
</comment>
<evidence type="ECO:0000313" key="3">
    <source>
        <dbReference type="Proteomes" id="UP000051621"/>
    </source>
</evidence>
<dbReference type="PANTHER" id="PTHR11803:SF39">
    <property type="entry name" value="2-IMINOBUTANOATE_2-IMINOPROPANOATE DEAMINASE"/>
    <property type="match status" value="1"/>
</dbReference>
<dbReference type="Gene3D" id="3.30.1330.40">
    <property type="entry name" value="RutC-like"/>
    <property type="match status" value="1"/>
</dbReference>
<accession>A0A0R1M1T5</accession>
<dbReference type="InterPro" id="IPR006056">
    <property type="entry name" value="RidA"/>
</dbReference>
<gene>
    <name evidence="2" type="ORF">FC81_GL000970</name>
</gene>
<dbReference type="Pfam" id="PF01042">
    <property type="entry name" value="Ribonuc_L-PSP"/>
    <property type="match status" value="1"/>
</dbReference>
<keyword evidence="3" id="KW-1185">Reference proteome</keyword>
<proteinExistence type="inferred from homology"/>
<dbReference type="Proteomes" id="UP000051621">
    <property type="component" value="Unassembled WGS sequence"/>
</dbReference>
<dbReference type="SUPFAM" id="SSF55298">
    <property type="entry name" value="YjgF-like"/>
    <property type="match status" value="1"/>
</dbReference>
<dbReference type="InterPro" id="IPR035959">
    <property type="entry name" value="RutC-like_sf"/>
</dbReference>
<dbReference type="CDD" id="cd00448">
    <property type="entry name" value="YjgF_YER057c_UK114_family"/>
    <property type="match status" value="1"/>
</dbReference>
<dbReference type="GO" id="GO:0005829">
    <property type="term" value="C:cytosol"/>
    <property type="evidence" value="ECO:0007669"/>
    <property type="project" value="TreeGrafter"/>
</dbReference>
<evidence type="ECO:0000313" key="2">
    <source>
        <dbReference type="EMBL" id="KRL01981.1"/>
    </source>
</evidence>
<dbReference type="STRING" id="1423731.FC81_GL000970"/>
<dbReference type="GO" id="GO:0019239">
    <property type="term" value="F:deaminase activity"/>
    <property type="evidence" value="ECO:0007669"/>
    <property type="project" value="TreeGrafter"/>
</dbReference>
<dbReference type="EMBL" id="AZEF01000017">
    <property type="protein sequence ID" value="KRL01981.1"/>
    <property type="molecule type" value="Genomic_DNA"/>
</dbReference>
<dbReference type="RefSeq" id="WP_057743377.1">
    <property type="nucleotide sequence ID" value="NZ_AZEF01000017.1"/>
</dbReference>
<dbReference type="NCBIfam" id="TIGR00004">
    <property type="entry name" value="Rid family detoxifying hydrolase"/>
    <property type="match status" value="1"/>
</dbReference>
<protein>
    <submittedName>
        <fullName evidence="2">Putative translation initiation inhibitor, possible endoribonuclease L-PSP</fullName>
    </submittedName>
</protein>
<sequence length="129" mass="13757">MKKTITTDMAPNALGPYSQGLEVNKVLYCSGQIGIDPQKGKLVGLDVVEQAKQALQNIKAIVNADGLGVDDIVKVTVFMTNIADFARVNEVYAEFFKSAPLLPARSAVGVQALPADAKIEIEAMAAKYC</sequence>